<evidence type="ECO:0000256" key="2">
    <source>
        <dbReference type="ARBA" id="ARBA00022679"/>
    </source>
</evidence>
<dbReference type="STRING" id="1108044.GOOTI_149_00120"/>
<dbReference type="InterPro" id="IPR029057">
    <property type="entry name" value="PRTase-like"/>
</dbReference>
<gene>
    <name evidence="4" type="ORF">GOOTI_149_00120</name>
</gene>
<feature type="domain" description="Phosphoribosyltransferase" evidence="3">
    <location>
        <begin position="15"/>
        <end position="163"/>
    </location>
</feature>
<dbReference type="PANTHER" id="PTHR43363">
    <property type="entry name" value="HYPOXANTHINE PHOSPHORIBOSYLTRANSFERASE"/>
    <property type="match status" value="1"/>
</dbReference>
<dbReference type="InterPro" id="IPR000836">
    <property type="entry name" value="PRTase_dom"/>
</dbReference>
<accession>H5TP11</accession>
<name>H5TP11_GORO1</name>
<sequence>MAELAGMEPSAQEREILTWELNGVACRELAQMVADDKYVPDIIIGIARGGLIPAGAMAYALDCKLMLSLNVEFYTGIGETLSEPVMLPSLLESSGLHDQRVLVVDDVADTGKTLKLVDDFCEQQGRVAEVRNAVIYQKPHTITTPDYCWRTTDKWINFPWSVDPPVVETRNATSEADG</sequence>
<dbReference type="AlphaFoldDB" id="H5TP11"/>
<dbReference type="GO" id="GO:0016757">
    <property type="term" value="F:glycosyltransferase activity"/>
    <property type="evidence" value="ECO:0007669"/>
    <property type="project" value="UniProtKB-KW"/>
</dbReference>
<keyword evidence="5" id="KW-1185">Reference proteome</keyword>
<evidence type="ECO:0000259" key="3">
    <source>
        <dbReference type="Pfam" id="PF00156"/>
    </source>
</evidence>
<keyword evidence="2" id="KW-0808">Transferase</keyword>
<dbReference type="PANTHER" id="PTHR43363:SF1">
    <property type="entry name" value="HYPOXANTHINE-GUANINE PHOSPHORIBOSYLTRANSFERASE"/>
    <property type="match status" value="1"/>
</dbReference>
<proteinExistence type="predicted"/>
<keyword evidence="1 4" id="KW-0328">Glycosyltransferase</keyword>
<dbReference type="CDD" id="cd06223">
    <property type="entry name" value="PRTases_typeI"/>
    <property type="match status" value="1"/>
</dbReference>
<dbReference type="Proteomes" id="UP000005038">
    <property type="component" value="Unassembled WGS sequence"/>
</dbReference>
<protein>
    <submittedName>
        <fullName evidence="4">Phosphoribosyltransferase</fullName>
    </submittedName>
</protein>
<comment type="caution">
    <text evidence="4">The sequence shown here is derived from an EMBL/GenBank/DDBJ whole genome shotgun (WGS) entry which is preliminary data.</text>
</comment>
<reference evidence="4" key="1">
    <citation type="submission" date="2012-02" db="EMBL/GenBank/DDBJ databases">
        <title>Whole genome shotgun sequence of Gordonia otitidis NBRC 100426.</title>
        <authorList>
            <person name="Yoshida I."/>
            <person name="Hosoyama A."/>
            <person name="Tsuchikane K."/>
            <person name="Katsumata H."/>
            <person name="Yamazaki S."/>
            <person name="Fujita N."/>
        </authorList>
    </citation>
    <scope>NUCLEOTIDE SEQUENCE [LARGE SCALE GENOMIC DNA]</scope>
    <source>
        <strain evidence="4">NBRC 100426</strain>
    </source>
</reference>
<evidence type="ECO:0000256" key="1">
    <source>
        <dbReference type="ARBA" id="ARBA00022676"/>
    </source>
</evidence>
<dbReference type="Gene3D" id="3.40.50.2020">
    <property type="match status" value="1"/>
</dbReference>
<evidence type="ECO:0000313" key="4">
    <source>
        <dbReference type="EMBL" id="GAB35219.1"/>
    </source>
</evidence>
<dbReference type="SUPFAM" id="SSF53271">
    <property type="entry name" value="PRTase-like"/>
    <property type="match status" value="1"/>
</dbReference>
<dbReference type="EMBL" id="BAFB01000149">
    <property type="protein sequence ID" value="GAB35219.1"/>
    <property type="molecule type" value="Genomic_DNA"/>
</dbReference>
<evidence type="ECO:0000313" key="5">
    <source>
        <dbReference type="Proteomes" id="UP000005038"/>
    </source>
</evidence>
<dbReference type="Pfam" id="PF00156">
    <property type="entry name" value="Pribosyltran"/>
    <property type="match status" value="1"/>
</dbReference>
<organism evidence="4 5">
    <name type="scientific">Gordonia otitidis (strain DSM 44809 / CCUG 52243 / JCM 12355 / NBRC 100426 / IFM 10032)</name>
    <dbReference type="NCBI Taxonomy" id="1108044"/>
    <lineage>
        <taxon>Bacteria</taxon>
        <taxon>Bacillati</taxon>
        <taxon>Actinomycetota</taxon>
        <taxon>Actinomycetes</taxon>
        <taxon>Mycobacteriales</taxon>
        <taxon>Gordoniaceae</taxon>
        <taxon>Gordonia</taxon>
    </lineage>
</organism>